<accession>A0ABS6JJL3</accession>
<name>A0ABS6JJL3_9BACI</name>
<feature type="transmembrane region" description="Helical" evidence="6">
    <location>
        <begin position="66"/>
        <end position="89"/>
    </location>
</feature>
<keyword evidence="5 6" id="KW-0472">Membrane</keyword>
<proteinExistence type="predicted"/>
<dbReference type="PANTHER" id="PTHR43568">
    <property type="entry name" value="P PROTEIN"/>
    <property type="match status" value="1"/>
</dbReference>
<comment type="caution">
    <text evidence="8">The sequence shown here is derived from an EMBL/GenBank/DDBJ whole genome shotgun (WGS) entry which is preliminary data.</text>
</comment>
<dbReference type="InterPro" id="IPR051475">
    <property type="entry name" value="Diverse_Ion_Transporter"/>
</dbReference>
<sequence length="439" mass="48416">MYRRMGRDMFMDWFLALVIFIVSYVFIISEKLNRALIACLGGVLMLFTGVLDLNGAFLDHIDWHTIVLLLSMMILVSITSQSGFFEFVAVTLAKMVNGKPIPLLIVISTLTAVGSAFLNNVTTVLLLVPIVLTLTNLLHISAIPYLLSVILASNIGGTATLIGDPPNLMIGQAVDHLNFNDFLIHLGPIVVVIYVTIMIGVCFLYRNQLDVSPHYQRELMGVNPKTYLRDRQLLFKSVTVLTLTTVGFIIQPLLNVELTSVAMAGALLLMLLTHEDKQTEEVFQAVEWVTLFFFVGLFMLVGGLKEVGIIDEIAKSIIHYTEGDLPKTALLILWASGILSGFVDNIPFVAAMIPVILEFQEYGMSNLDPLWWALALGACLGGNGTLIGASSNVIVAGLAVKAKQPFTYMDFLKVGAPTAIISFIISSFYLYFRYLIFFQ</sequence>
<keyword evidence="3 6" id="KW-0812">Transmembrane</keyword>
<dbReference type="Proteomes" id="UP000784880">
    <property type="component" value="Unassembled WGS sequence"/>
</dbReference>
<feature type="transmembrane region" description="Helical" evidence="6">
    <location>
        <begin position="182"/>
        <end position="205"/>
    </location>
</feature>
<feature type="transmembrane region" description="Helical" evidence="6">
    <location>
        <begin position="285"/>
        <end position="304"/>
    </location>
</feature>
<feature type="transmembrane region" description="Helical" evidence="6">
    <location>
        <begin position="35"/>
        <end position="54"/>
    </location>
</feature>
<organism evidence="8 9">
    <name type="scientific">Evansella tamaricis</name>
    <dbReference type="NCBI Taxonomy" id="2069301"/>
    <lineage>
        <taxon>Bacteria</taxon>
        <taxon>Bacillati</taxon>
        <taxon>Bacillota</taxon>
        <taxon>Bacilli</taxon>
        <taxon>Bacillales</taxon>
        <taxon>Bacillaceae</taxon>
        <taxon>Evansella</taxon>
    </lineage>
</organism>
<feature type="transmembrane region" description="Helical" evidence="6">
    <location>
        <begin position="414"/>
        <end position="432"/>
    </location>
</feature>
<evidence type="ECO:0000256" key="3">
    <source>
        <dbReference type="ARBA" id="ARBA00022692"/>
    </source>
</evidence>
<evidence type="ECO:0000256" key="5">
    <source>
        <dbReference type="ARBA" id="ARBA00023136"/>
    </source>
</evidence>
<gene>
    <name evidence="8" type="ORF">KS419_12215</name>
</gene>
<evidence type="ECO:0000256" key="6">
    <source>
        <dbReference type="SAM" id="Phobius"/>
    </source>
</evidence>
<evidence type="ECO:0000313" key="9">
    <source>
        <dbReference type="Proteomes" id="UP000784880"/>
    </source>
</evidence>
<feature type="transmembrane region" description="Helical" evidence="6">
    <location>
        <begin position="101"/>
        <end position="130"/>
    </location>
</feature>
<evidence type="ECO:0000259" key="7">
    <source>
        <dbReference type="Pfam" id="PF03600"/>
    </source>
</evidence>
<feature type="transmembrane region" description="Helical" evidence="6">
    <location>
        <begin position="142"/>
        <end position="162"/>
    </location>
</feature>
<feature type="domain" description="Citrate transporter-like" evidence="7">
    <location>
        <begin position="24"/>
        <end position="377"/>
    </location>
</feature>
<evidence type="ECO:0000256" key="1">
    <source>
        <dbReference type="ARBA" id="ARBA00004141"/>
    </source>
</evidence>
<dbReference type="Pfam" id="PF03600">
    <property type="entry name" value="CitMHS"/>
    <property type="match status" value="1"/>
</dbReference>
<keyword evidence="9" id="KW-1185">Reference proteome</keyword>
<feature type="transmembrane region" description="Helical" evidence="6">
    <location>
        <begin position="331"/>
        <end position="357"/>
    </location>
</feature>
<dbReference type="EMBL" id="JAHQCS010000101">
    <property type="protein sequence ID" value="MBU9712508.1"/>
    <property type="molecule type" value="Genomic_DNA"/>
</dbReference>
<keyword evidence="4 6" id="KW-1133">Transmembrane helix</keyword>
<dbReference type="CDD" id="cd01116">
    <property type="entry name" value="P_permease"/>
    <property type="match status" value="1"/>
</dbReference>
<evidence type="ECO:0000256" key="4">
    <source>
        <dbReference type="ARBA" id="ARBA00022989"/>
    </source>
</evidence>
<reference evidence="8 9" key="1">
    <citation type="submission" date="2021-06" db="EMBL/GenBank/DDBJ databases">
        <title>Bacillus sp. RD4P76, an endophyte from a halophyte.</title>
        <authorList>
            <person name="Sun J.-Q."/>
        </authorList>
    </citation>
    <scope>NUCLEOTIDE SEQUENCE [LARGE SCALE GENOMIC DNA]</scope>
    <source>
        <strain evidence="8 9">CGMCC 1.15917</strain>
    </source>
</reference>
<feature type="transmembrane region" description="Helical" evidence="6">
    <location>
        <begin position="369"/>
        <end position="394"/>
    </location>
</feature>
<evidence type="ECO:0000256" key="2">
    <source>
        <dbReference type="ARBA" id="ARBA00022448"/>
    </source>
</evidence>
<dbReference type="PANTHER" id="PTHR43568:SF1">
    <property type="entry name" value="P PROTEIN"/>
    <property type="match status" value="1"/>
</dbReference>
<comment type="subcellular location">
    <subcellularLocation>
        <location evidence="1">Membrane</location>
        <topology evidence="1">Multi-pass membrane protein</topology>
    </subcellularLocation>
</comment>
<feature type="transmembrane region" description="Helical" evidence="6">
    <location>
        <begin position="233"/>
        <end position="250"/>
    </location>
</feature>
<dbReference type="InterPro" id="IPR004680">
    <property type="entry name" value="Cit_transptr-like_dom"/>
</dbReference>
<keyword evidence="2" id="KW-0813">Transport</keyword>
<evidence type="ECO:0000313" key="8">
    <source>
        <dbReference type="EMBL" id="MBU9712508.1"/>
    </source>
</evidence>
<feature type="transmembrane region" description="Helical" evidence="6">
    <location>
        <begin position="12"/>
        <end position="29"/>
    </location>
</feature>
<protein>
    <submittedName>
        <fullName evidence="8">ArsB/NhaD family transporter</fullName>
    </submittedName>
</protein>